<evidence type="ECO:0000256" key="9">
    <source>
        <dbReference type="SAM" id="Phobius"/>
    </source>
</evidence>
<evidence type="ECO:0000256" key="1">
    <source>
        <dbReference type="ARBA" id="ARBA00004651"/>
    </source>
</evidence>
<feature type="transmembrane region" description="Helical" evidence="9">
    <location>
        <begin position="300"/>
        <end position="321"/>
    </location>
</feature>
<dbReference type="InterPro" id="IPR004477">
    <property type="entry name" value="ComEC_N"/>
</dbReference>
<feature type="transmembrane region" description="Helical" evidence="9">
    <location>
        <begin position="342"/>
        <end position="359"/>
    </location>
</feature>
<evidence type="ECO:0000313" key="12">
    <source>
        <dbReference type="Proteomes" id="UP001057877"/>
    </source>
</evidence>
<dbReference type="InterPro" id="IPR052159">
    <property type="entry name" value="Competence_DNA_uptake"/>
</dbReference>
<dbReference type="Pfam" id="PF13567">
    <property type="entry name" value="DUF4131"/>
    <property type="match status" value="1"/>
</dbReference>
<keyword evidence="2" id="KW-1003">Cell membrane</keyword>
<protein>
    <submittedName>
        <fullName evidence="11">ComEC/Rec2 family competence protein</fullName>
    </submittedName>
</protein>
<dbReference type="Proteomes" id="UP001057877">
    <property type="component" value="Chromosome"/>
</dbReference>
<sequence>MTRRPIVLFTICWVIGSAAAAGLTGRGVVLAGGALAAALLAMTLRRRESWLLAAACLAAFGAAAGERMWADARNVTALQDLFAAAAAGVPSASPAVEADGTIISAVEIDGDRVQFRVSAHTVRVEGEQAPRELGGERLLVQVRLEEQPDQAVAARWQRGERVRVAGGLELPAAATNFGGFDYRRYLSGQRIHWLLKAKGLASVQTAAGPSLSKASLLGRIDAMRNALGSRMDDLYPGEQAGYMKGLVLGIREDLDPDRFRQFSQLGLTHILAISGLHVAVFLYVLGGLLKLLRMTRERMLLVMIAAVPFYVLLAGGSPSVIRAGIMAMLGLTAARLDKLKDGLHLLSAAALLMLLYDPYLLEDVGFQLSFIVTAGLIVGVPPVRRRMPDSKRWKALYDLAAVTIVAQAVSFPLTVYYFNQFHLLSLPANFALVPFISFIVMPLGGASLLLAGIWHPAAALLAKGAEIANDLTFGFVLQLSEVERFRYIWAKPPLWWVAAVYGALGLVVLLLNRRYMDSLQQEEGAIDSMIADTMPLTEAAADVNRWGAVEGGRPVEPKRETRSGRLRRRCASAAGIAALLLPLLWAYYPNWHRDDAVVHFLDVGQGDSILVRSAEGKHILIDGGGIVSFRKPGEEWKNRRDPFEVGRKTVVPLLQQRGVQAIDLLVMSHLDSDHIRGLHAIVSSIPVKRILWNGTYKDSEDARMLLQAAVDRGIPLFRAVEGQSWELGRSARMTVIGGADEKLFMDAEATKEAAMAVPEVEDQNGHSVAFLLHLYERTFLFAGDADAKEERALLTRAERIFKQRQQQMRVDIMKVSHHGSKTSTTAEWLAYWQPKTAVISVGRTNWYGHPNPDVVKRLQNAGTHILRTDRDGEVQIRVTKKSELFTRTMLSDHRES</sequence>
<evidence type="ECO:0000259" key="10">
    <source>
        <dbReference type="SMART" id="SM00849"/>
    </source>
</evidence>
<feature type="domain" description="Metallo-beta-lactamase" evidence="10">
    <location>
        <begin position="605"/>
        <end position="843"/>
    </location>
</feature>
<evidence type="ECO:0000256" key="8">
    <source>
        <dbReference type="ARBA" id="ARBA00048505"/>
    </source>
</evidence>
<proteinExistence type="predicted"/>
<gene>
    <name evidence="11" type="ORF">L1F29_09630</name>
</gene>
<dbReference type="Pfam" id="PF00753">
    <property type="entry name" value="Lactamase_B"/>
    <property type="match status" value="1"/>
</dbReference>
<keyword evidence="4 9" id="KW-1133">Transmembrane helix</keyword>
<evidence type="ECO:0000256" key="7">
    <source>
        <dbReference type="ARBA" id="ARBA00034301"/>
    </source>
</evidence>
<evidence type="ECO:0000256" key="6">
    <source>
        <dbReference type="ARBA" id="ARBA00034221"/>
    </source>
</evidence>
<dbReference type="PANTHER" id="PTHR30619:SF7">
    <property type="entry name" value="BETA-LACTAMASE DOMAIN PROTEIN"/>
    <property type="match status" value="1"/>
</dbReference>
<feature type="transmembrane region" description="Helical" evidence="9">
    <location>
        <begin position="267"/>
        <end position="288"/>
    </location>
</feature>
<keyword evidence="5 9" id="KW-0472">Membrane</keyword>
<keyword evidence="3 9" id="KW-0812">Transmembrane</keyword>
<feature type="transmembrane region" description="Helical" evidence="9">
    <location>
        <begin position="430"/>
        <end position="453"/>
    </location>
</feature>
<dbReference type="SUPFAM" id="SSF56281">
    <property type="entry name" value="Metallo-hydrolase/oxidoreductase"/>
    <property type="match status" value="1"/>
</dbReference>
<dbReference type="Pfam" id="PF03772">
    <property type="entry name" value="Competence"/>
    <property type="match status" value="1"/>
</dbReference>
<dbReference type="InterPro" id="IPR035681">
    <property type="entry name" value="ComA-like_MBL"/>
</dbReference>
<reference evidence="11" key="1">
    <citation type="submission" date="2022-01" db="EMBL/GenBank/DDBJ databases">
        <title>Paenibacillus spongiae sp. nov., isolated from marine sponge.</title>
        <authorList>
            <person name="Li Z."/>
            <person name="Zhang M."/>
        </authorList>
    </citation>
    <scope>NUCLEOTIDE SEQUENCE</scope>
    <source>
        <strain evidence="11">PHS-Z3</strain>
    </source>
</reference>
<accession>A0ABY5SH85</accession>
<evidence type="ECO:0000256" key="3">
    <source>
        <dbReference type="ARBA" id="ARBA00022692"/>
    </source>
</evidence>
<dbReference type="RefSeq" id="WP_258388110.1">
    <property type="nucleotide sequence ID" value="NZ_CP091430.1"/>
</dbReference>
<dbReference type="InterPro" id="IPR036866">
    <property type="entry name" value="RibonucZ/Hydroxyglut_hydro"/>
</dbReference>
<dbReference type="Gene3D" id="3.60.15.10">
    <property type="entry name" value="Ribonuclease Z/Hydroxyacylglutathione hydrolase-like"/>
    <property type="match status" value="1"/>
</dbReference>
<comment type="catalytic activity">
    <reaction evidence="8">
        <text>3',5'-cyclic UMP + H2O = UMP + H(+)</text>
        <dbReference type="Rhea" id="RHEA:70575"/>
        <dbReference type="ChEBI" id="CHEBI:15377"/>
        <dbReference type="ChEBI" id="CHEBI:15378"/>
        <dbReference type="ChEBI" id="CHEBI:57865"/>
        <dbReference type="ChEBI" id="CHEBI:184387"/>
    </reaction>
    <physiologicalReaction direction="left-to-right" evidence="8">
        <dbReference type="Rhea" id="RHEA:70576"/>
    </physiologicalReaction>
</comment>
<name>A0ABY5SH85_9BACL</name>
<feature type="transmembrane region" description="Helical" evidence="9">
    <location>
        <begin position="570"/>
        <end position="588"/>
    </location>
</feature>
<dbReference type="NCBIfam" id="TIGR00360">
    <property type="entry name" value="ComEC_N-term"/>
    <property type="match status" value="1"/>
</dbReference>
<dbReference type="CDD" id="cd07731">
    <property type="entry name" value="ComA-like_MBL-fold"/>
    <property type="match status" value="1"/>
</dbReference>
<dbReference type="InterPro" id="IPR025405">
    <property type="entry name" value="DUF4131"/>
</dbReference>
<dbReference type="SMART" id="SM00849">
    <property type="entry name" value="Lactamase_B"/>
    <property type="match status" value="1"/>
</dbReference>
<organism evidence="11 12">
    <name type="scientific">Paenibacillus spongiae</name>
    <dbReference type="NCBI Taxonomy" id="2909671"/>
    <lineage>
        <taxon>Bacteria</taxon>
        <taxon>Bacillati</taxon>
        <taxon>Bacillota</taxon>
        <taxon>Bacilli</taxon>
        <taxon>Bacillales</taxon>
        <taxon>Paenibacillaceae</taxon>
        <taxon>Paenibacillus</taxon>
    </lineage>
</organism>
<evidence type="ECO:0000313" key="11">
    <source>
        <dbReference type="EMBL" id="UVI32050.1"/>
    </source>
</evidence>
<evidence type="ECO:0000256" key="2">
    <source>
        <dbReference type="ARBA" id="ARBA00022475"/>
    </source>
</evidence>
<dbReference type="PANTHER" id="PTHR30619">
    <property type="entry name" value="DNA INTERNALIZATION/COMPETENCE PROTEIN COMEC/REC2"/>
    <property type="match status" value="1"/>
</dbReference>
<evidence type="ECO:0000256" key="5">
    <source>
        <dbReference type="ARBA" id="ARBA00023136"/>
    </source>
</evidence>
<comment type="function">
    <text evidence="7">Counteracts the endogenous Pycsar antiviral defense system. Phosphodiesterase that enables metal-dependent hydrolysis of host cyclic nucleotide Pycsar defense signals such as cCMP and cUMP.</text>
</comment>
<dbReference type="EMBL" id="CP091430">
    <property type="protein sequence ID" value="UVI32050.1"/>
    <property type="molecule type" value="Genomic_DNA"/>
</dbReference>
<feature type="transmembrane region" description="Helical" evidence="9">
    <location>
        <begin position="460"/>
        <end position="479"/>
    </location>
</feature>
<feature type="transmembrane region" description="Helical" evidence="9">
    <location>
        <begin position="365"/>
        <end position="383"/>
    </location>
</feature>
<keyword evidence="12" id="KW-1185">Reference proteome</keyword>
<comment type="catalytic activity">
    <reaction evidence="6">
        <text>3',5'-cyclic CMP + H2O = CMP + H(+)</text>
        <dbReference type="Rhea" id="RHEA:72675"/>
        <dbReference type="ChEBI" id="CHEBI:15377"/>
        <dbReference type="ChEBI" id="CHEBI:15378"/>
        <dbReference type="ChEBI" id="CHEBI:58003"/>
        <dbReference type="ChEBI" id="CHEBI:60377"/>
    </reaction>
    <physiologicalReaction direction="left-to-right" evidence="6">
        <dbReference type="Rhea" id="RHEA:72676"/>
    </physiologicalReaction>
</comment>
<feature type="transmembrane region" description="Helical" evidence="9">
    <location>
        <begin position="494"/>
        <end position="511"/>
    </location>
</feature>
<evidence type="ECO:0000256" key="4">
    <source>
        <dbReference type="ARBA" id="ARBA00022989"/>
    </source>
</evidence>
<comment type="subcellular location">
    <subcellularLocation>
        <location evidence="1">Cell membrane</location>
        <topology evidence="1">Multi-pass membrane protein</topology>
    </subcellularLocation>
</comment>
<feature type="transmembrane region" description="Helical" evidence="9">
    <location>
        <begin position="395"/>
        <end position="418"/>
    </location>
</feature>
<dbReference type="InterPro" id="IPR001279">
    <property type="entry name" value="Metallo-B-lactamas"/>
</dbReference>